<comment type="caution">
    <text evidence="1">The sequence shown here is derived from an EMBL/GenBank/DDBJ whole genome shotgun (WGS) entry which is preliminary data.</text>
</comment>
<dbReference type="PROSITE" id="PS51257">
    <property type="entry name" value="PROKAR_LIPOPROTEIN"/>
    <property type="match status" value="1"/>
</dbReference>
<gene>
    <name evidence="1" type="ORF">ABID46_000150</name>
</gene>
<dbReference type="Proteomes" id="UP001549146">
    <property type="component" value="Unassembled WGS sequence"/>
</dbReference>
<reference evidence="1 2" key="1">
    <citation type="submission" date="2024-06" db="EMBL/GenBank/DDBJ databases">
        <title>Genomic Encyclopedia of Type Strains, Phase IV (KMG-IV): sequencing the most valuable type-strain genomes for metagenomic binning, comparative biology and taxonomic classification.</title>
        <authorList>
            <person name="Goeker M."/>
        </authorList>
    </citation>
    <scope>NUCLEOTIDE SEQUENCE [LARGE SCALE GENOMIC DNA]</scope>
    <source>
        <strain evidence="1 2">DSM 29388</strain>
    </source>
</reference>
<name>A0ABV2LPU9_9FLAO</name>
<evidence type="ECO:0000313" key="1">
    <source>
        <dbReference type="EMBL" id="MET3730598.1"/>
    </source>
</evidence>
<dbReference type="Gene3D" id="2.130.10.10">
    <property type="entry name" value="YVTN repeat-like/Quinoprotein amine dehydrogenase"/>
    <property type="match status" value="1"/>
</dbReference>
<keyword evidence="2" id="KW-1185">Reference proteome</keyword>
<dbReference type="InterPro" id="IPR015943">
    <property type="entry name" value="WD40/YVTN_repeat-like_dom_sf"/>
</dbReference>
<accession>A0ABV2LPU9</accession>
<dbReference type="InterPro" id="IPR011048">
    <property type="entry name" value="Haem_d1_sf"/>
</dbReference>
<evidence type="ECO:0000313" key="2">
    <source>
        <dbReference type="Proteomes" id="UP001549146"/>
    </source>
</evidence>
<protein>
    <submittedName>
        <fullName evidence="1">YVTN family beta-propeller protein</fullName>
    </submittedName>
</protein>
<organism evidence="1 2">
    <name type="scientific">Moheibacter stercoris</name>
    <dbReference type="NCBI Taxonomy" id="1628251"/>
    <lineage>
        <taxon>Bacteria</taxon>
        <taxon>Pseudomonadati</taxon>
        <taxon>Bacteroidota</taxon>
        <taxon>Flavobacteriia</taxon>
        <taxon>Flavobacteriales</taxon>
        <taxon>Weeksellaceae</taxon>
        <taxon>Moheibacter</taxon>
    </lineage>
</organism>
<dbReference type="EMBL" id="JBEPMO010000001">
    <property type="protein sequence ID" value="MET3730598.1"/>
    <property type="molecule type" value="Genomic_DNA"/>
</dbReference>
<dbReference type="RefSeq" id="WP_354505726.1">
    <property type="nucleotide sequence ID" value="NZ_JBEPMO010000001.1"/>
</dbReference>
<proteinExistence type="predicted"/>
<dbReference type="PANTHER" id="PTHR47197:SF3">
    <property type="entry name" value="DIHYDRO-HEME D1 DEHYDROGENASE"/>
    <property type="match status" value="1"/>
</dbReference>
<dbReference type="InterPro" id="IPR051200">
    <property type="entry name" value="Host-pathogen_enzymatic-act"/>
</dbReference>
<dbReference type="Pfam" id="PF16819">
    <property type="entry name" value="DUF5074"/>
    <property type="match status" value="1"/>
</dbReference>
<dbReference type="SUPFAM" id="SSF51004">
    <property type="entry name" value="C-terminal (heme d1) domain of cytochrome cd1-nitrite reductase"/>
    <property type="match status" value="1"/>
</dbReference>
<dbReference type="InterPro" id="IPR031815">
    <property type="entry name" value="DUF5074"/>
</dbReference>
<dbReference type="PANTHER" id="PTHR47197">
    <property type="entry name" value="PROTEIN NIRF"/>
    <property type="match status" value="1"/>
</dbReference>
<sequence>MNRLNQILLAGITVSSVFFTSCSSDDDSSSNNPILGDFENGVFILNEGNMGSSNASVSFLHENGQLQNDIFEAVNGGLLGDTAQSIYLDDDKAYIILSGSGTIEVVDADTFQKLGTVSTGLASPRYMVIENGKGFVSNWGNPADANDDFIAVINLSNYSVESTIPVAEGPEKLEETNGKIYVAHAGGWGTGNTITVINSATNSVQTTIPVGDIPNSIEEENGKIYVLCGGKPAWTQDETLGGLYVINSTNHQVETVLNFAPAEHPANLVEENDQLFYTIDDKIFRTNLTSTTLPSSPIITMGTNGIYGAYGFDVNDGKIYVGDAMDYSSNGKVHVFSTSGALLNSYEVGKLPNGFAFND</sequence>